<gene>
    <name evidence="2" type="ORF">A3D44_01310</name>
</gene>
<dbReference type="STRING" id="1802207.A3D44_01310"/>
<proteinExistence type="predicted"/>
<protein>
    <submittedName>
        <fullName evidence="2">Uncharacterized protein</fullName>
    </submittedName>
</protein>
<name>A0A1G2I4B0_9BACT</name>
<evidence type="ECO:0000256" key="1">
    <source>
        <dbReference type="SAM" id="Coils"/>
    </source>
</evidence>
<feature type="coiled-coil region" evidence="1">
    <location>
        <begin position="77"/>
        <end position="104"/>
    </location>
</feature>
<dbReference type="Proteomes" id="UP000178820">
    <property type="component" value="Unassembled WGS sequence"/>
</dbReference>
<comment type="caution">
    <text evidence="2">The sequence shown here is derived from an EMBL/GenBank/DDBJ whole genome shotgun (WGS) entry which is preliminary data.</text>
</comment>
<organism evidence="2 3">
    <name type="scientific">Candidatus Staskawiczbacteria bacterium RIFCSPHIGHO2_02_FULL_42_22</name>
    <dbReference type="NCBI Taxonomy" id="1802207"/>
    <lineage>
        <taxon>Bacteria</taxon>
        <taxon>Candidatus Staskawicziibacteriota</taxon>
    </lineage>
</organism>
<evidence type="ECO:0000313" key="2">
    <source>
        <dbReference type="EMBL" id="OGZ69636.1"/>
    </source>
</evidence>
<evidence type="ECO:0000313" key="3">
    <source>
        <dbReference type="Proteomes" id="UP000178820"/>
    </source>
</evidence>
<accession>A0A1G2I4B0</accession>
<dbReference type="EMBL" id="MHOT01000007">
    <property type="protein sequence ID" value="OGZ69636.1"/>
    <property type="molecule type" value="Genomic_DNA"/>
</dbReference>
<dbReference type="AlphaFoldDB" id="A0A1G2I4B0"/>
<sequence>MASWKDLEKLNETDVAAITRFIDNIRRTKGKYNQTQQALLDLTERNLIRILEAYKMSNAPSTKQRIVDVPGFNDAMLKKAKTSLSALEAEIKELRENANTILAILAKIG</sequence>
<keyword evidence="1" id="KW-0175">Coiled coil</keyword>
<reference evidence="2 3" key="1">
    <citation type="journal article" date="2016" name="Nat. Commun.">
        <title>Thousands of microbial genomes shed light on interconnected biogeochemical processes in an aquifer system.</title>
        <authorList>
            <person name="Anantharaman K."/>
            <person name="Brown C.T."/>
            <person name="Hug L.A."/>
            <person name="Sharon I."/>
            <person name="Castelle C.J."/>
            <person name="Probst A.J."/>
            <person name="Thomas B.C."/>
            <person name="Singh A."/>
            <person name="Wilkins M.J."/>
            <person name="Karaoz U."/>
            <person name="Brodie E.L."/>
            <person name="Williams K.H."/>
            <person name="Hubbard S.S."/>
            <person name="Banfield J.F."/>
        </authorList>
    </citation>
    <scope>NUCLEOTIDE SEQUENCE [LARGE SCALE GENOMIC DNA]</scope>
</reference>